<comment type="caution">
    <text evidence="2">The sequence shown here is derived from an EMBL/GenBank/DDBJ whole genome shotgun (WGS) entry which is preliminary data.</text>
</comment>
<dbReference type="EMBL" id="BEXT01000001">
    <property type="protein sequence ID" value="GBC59508.1"/>
    <property type="molecule type" value="Genomic_DNA"/>
</dbReference>
<reference evidence="3" key="1">
    <citation type="submission" date="2017-11" db="EMBL/GenBank/DDBJ databases">
        <authorList>
            <person name="Watanabe M."/>
            <person name="Kojima H."/>
        </authorList>
    </citation>
    <scope>NUCLEOTIDE SEQUENCE [LARGE SCALE GENOMIC DNA]</scope>
    <source>
        <strain evidence="3">Tokyo 01</strain>
    </source>
</reference>
<proteinExistence type="predicted"/>
<dbReference type="InterPro" id="IPR036271">
    <property type="entry name" value="Tet_transcr_reg_TetR-rel_C_sf"/>
</dbReference>
<keyword evidence="3" id="KW-1185">Reference proteome</keyword>
<reference evidence="3" key="2">
    <citation type="submission" date="2019-01" db="EMBL/GenBank/DDBJ databases">
        <title>Genome sequence of Desulfonema ishimotonii strain Tokyo 01.</title>
        <authorList>
            <person name="Fukui M."/>
        </authorList>
    </citation>
    <scope>NUCLEOTIDE SEQUENCE [LARGE SCALE GENOMIC DNA]</scope>
    <source>
        <strain evidence="3">Tokyo 01</strain>
    </source>
</reference>
<organism evidence="2 3">
    <name type="scientific">Desulfonema ishimotonii</name>
    <dbReference type="NCBI Taxonomy" id="45657"/>
    <lineage>
        <taxon>Bacteria</taxon>
        <taxon>Pseudomonadati</taxon>
        <taxon>Thermodesulfobacteriota</taxon>
        <taxon>Desulfobacteria</taxon>
        <taxon>Desulfobacterales</taxon>
        <taxon>Desulfococcaceae</taxon>
        <taxon>Desulfonema</taxon>
    </lineage>
</organism>
<sequence length="117" mass="13705">MYRHLEEFQRDRDMALVYQAVTLQKNELIQENIREMSKMYLDIVSEIIERGQEEGTLRRDLYLGLVKHFILGAVESTITNWLRSKRDYDLVSMADPLIDLFIRGIGNPENTGKENGQ</sequence>
<dbReference type="InterPro" id="IPR013570">
    <property type="entry name" value="Tscrpt_reg_YsiA_C"/>
</dbReference>
<dbReference type="SUPFAM" id="SSF48498">
    <property type="entry name" value="Tetracyclin repressor-like, C-terminal domain"/>
    <property type="match status" value="1"/>
</dbReference>
<dbReference type="AlphaFoldDB" id="A0A401FRB7"/>
<gene>
    <name evidence="2" type="ORF">DENIS_0447</name>
</gene>
<protein>
    <submittedName>
        <fullName evidence="2">TetR family transcriptional regulator</fullName>
    </submittedName>
</protein>
<feature type="domain" description="Transcription regulator YsiA C-terminal" evidence="1">
    <location>
        <begin position="3"/>
        <end position="104"/>
    </location>
</feature>
<name>A0A401FRB7_9BACT</name>
<evidence type="ECO:0000313" key="3">
    <source>
        <dbReference type="Proteomes" id="UP000288096"/>
    </source>
</evidence>
<dbReference type="Gene3D" id="1.10.357.10">
    <property type="entry name" value="Tetracycline Repressor, domain 2"/>
    <property type="match status" value="1"/>
</dbReference>
<accession>A0A401FRB7</accession>
<dbReference type="Pfam" id="PF08359">
    <property type="entry name" value="TetR_C_4"/>
    <property type="match status" value="1"/>
</dbReference>
<evidence type="ECO:0000259" key="1">
    <source>
        <dbReference type="Pfam" id="PF08359"/>
    </source>
</evidence>
<evidence type="ECO:0000313" key="2">
    <source>
        <dbReference type="EMBL" id="GBC59508.1"/>
    </source>
</evidence>
<dbReference type="Proteomes" id="UP000288096">
    <property type="component" value="Unassembled WGS sequence"/>
</dbReference>